<gene>
    <name evidence="2" type="ORF">SAMN04488054_10924</name>
</gene>
<proteinExistence type="predicted"/>
<keyword evidence="1" id="KW-0472">Membrane</keyword>
<feature type="transmembrane region" description="Helical" evidence="1">
    <location>
        <begin position="5"/>
        <end position="26"/>
    </location>
</feature>
<sequence>MLVKILNVCVVIFIEMVVISFSMAGFTPGVAEDLFTISWLSESLKILIFIVGIGSITNFVRKYFGEDQVRFVHFQTALFIMIVGLLYYEWKNGWPIIRSYF</sequence>
<feature type="transmembrane region" description="Helical" evidence="1">
    <location>
        <begin position="46"/>
        <end position="64"/>
    </location>
</feature>
<dbReference type="EMBL" id="FOTY01000009">
    <property type="protein sequence ID" value="SFL95126.1"/>
    <property type="molecule type" value="Genomic_DNA"/>
</dbReference>
<feature type="transmembrane region" description="Helical" evidence="1">
    <location>
        <begin position="71"/>
        <end position="90"/>
    </location>
</feature>
<keyword evidence="3" id="KW-1185">Reference proteome</keyword>
<dbReference type="AlphaFoldDB" id="A0A1I4LWG9"/>
<keyword evidence="1" id="KW-0812">Transmembrane</keyword>
<accession>A0A1I4LWG9</accession>
<name>A0A1I4LWG9_9BACI</name>
<protein>
    <submittedName>
        <fullName evidence="2">Uncharacterized protein</fullName>
    </submittedName>
</protein>
<evidence type="ECO:0000313" key="3">
    <source>
        <dbReference type="Proteomes" id="UP000199668"/>
    </source>
</evidence>
<organism evidence="2 3">
    <name type="scientific">Salibacterium qingdaonense</name>
    <dbReference type="NCBI Taxonomy" id="266892"/>
    <lineage>
        <taxon>Bacteria</taxon>
        <taxon>Bacillati</taxon>
        <taxon>Bacillota</taxon>
        <taxon>Bacilli</taxon>
        <taxon>Bacillales</taxon>
        <taxon>Bacillaceae</taxon>
    </lineage>
</organism>
<keyword evidence="1" id="KW-1133">Transmembrane helix</keyword>
<dbReference type="STRING" id="266892.SAMN04488054_10924"/>
<evidence type="ECO:0000256" key="1">
    <source>
        <dbReference type="SAM" id="Phobius"/>
    </source>
</evidence>
<evidence type="ECO:0000313" key="2">
    <source>
        <dbReference type="EMBL" id="SFL95126.1"/>
    </source>
</evidence>
<dbReference type="Proteomes" id="UP000199668">
    <property type="component" value="Unassembled WGS sequence"/>
</dbReference>
<reference evidence="2 3" key="1">
    <citation type="submission" date="2016-10" db="EMBL/GenBank/DDBJ databases">
        <authorList>
            <person name="de Groot N.N."/>
        </authorList>
    </citation>
    <scope>NUCLEOTIDE SEQUENCE [LARGE SCALE GENOMIC DNA]</scope>
    <source>
        <strain evidence="2 3">CGMCC 1.6134</strain>
    </source>
</reference>